<keyword evidence="4 7" id="KW-0067">ATP-binding</keyword>
<evidence type="ECO:0000313" key="9">
    <source>
        <dbReference type="EMBL" id="PIR12738.1"/>
    </source>
</evidence>
<dbReference type="EMBL" id="PCWW01000073">
    <property type="protein sequence ID" value="PIR12738.1"/>
    <property type="molecule type" value="Genomic_DNA"/>
</dbReference>
<keyword evidence="9" id="KW-0808">Transferase</keyword>
<dbReference type="Proteomes" id="UP000230869">
    <property type="component" value="Unassembled WGS sequence"/>
</dbReference>
<comment type="catalytic activity">
    <reaction evidence="6 7">
        <text>L-glutamyl-tRNA(Gln) + L-glutamine + ATP + H2O = L-glutaminyl-tRNA(Gln) + L-glutamate + ADP + phosphate + H(+)</text>
        <dbReference type="Rhea" id="RHEA:17521"/>
        <dbReference type="Rhea" id="RHEA-COMP:9681"/>
        <dbReference type="Rhea" id="RHEA-COMP:9684"/>
        <dbReference type="ChEBI" id="CHEBI:15377"/>
        <dbReference type="ChEBI" id="CHEBI:15378"/>
        <dbReference type="ChEBI" id="CHEBI:29985"/>
        <dbReference type="ChEBI" id="CHEBI:30616"/>
        <dbReference type="ChEBI" id="CHEBI:43474"/>
        <dbReference type="ChEBI" id="CHEBI:58359"/>
        <dbReference type="ChEBI" id="CHEBI:78520"/>
        <dbReference type="ChEBI" id="CHEBI:78521"/>
        <dbReference type="ChEBI" id="CHEBI:456216"/>
        <dbReference type="EC" id="6.3.5.7"/>
    </reaction>
</comment>
<comment type="subunit">
    <text evidence="7">Heterotrimer of A, B and C subunits.</text>
</comment>
<name>A0A2M6K7X6_9BACT</name>
<keyword evidence="3 7" id="KW-0547">Nucleotide-binding</keyword>
<evidence type="ECO:0000256" key="6">
    <source>
        <dbReference type="ARBA" id="ARBA00047407"/>
    </source>
</evidence>
<reference evidence="9 10" key="1">
    <citation type="submission" date="2017-09" db="EMBL/GenBank/DDBJ databases">
        <title>Depth-based differentiation of microbial function through sediment-hosted aquifers and enrichment of novel symbionts in the deep terrestrial subsurface.</title>
        <authorList>
            <person name="Probst A.J."/>
            <person name="Ladd B."/>
            <person name="Jarett J.K."/>
            <person name="Geller-Mcgrath D.E."/>
            <person name="Sieber C.M."/>
            <person name="Emerson J.B."/>
            <person name="Anantharaman K."/>
            <person name="Thomas B.C."/>
            <person name="Malmstrom R."/>
            <person name="Stieglmeier M."/>
            <person name="Klingl A."/>
            <person name="Woyke T."/>
            <person name="Ryan C.M."/>
            <person name="Banfield J.F."/>
        </authorList>
    </citation>
    <scope>NUCLEOTIDE SEQUENCE [LARGE SCALE GENOMIC DNA]</scope>
    <source>
        <strain evidence="9">CG11_big_fil_rev_8_21_14_0_20_39_10</strain>
    </source>
</reference>
<comment type="caution">
    <text evidence="9">The sequence shown here is derived from an EMBL/GenBank/DDBJ whole genome shotgun (WGS) entry which is preliminary data.</text>
</comment>
<feature type="active site" description="Acyl-ester intermediate" evidence="7">
    <location>
        <position position="177"/>
    </location>
</feature>
<dbReference type="InterPro" id="IPR036928">
    <property type="entry name" value="AS_sf"/>
</dbReference>
<dbReference type="HAMAP" id="MF_00120">
    <property type="entry name" value="GatA"/>
    <property type="match status" value="1"/>
</dbReference>
<evidence type="ECO:0000256" key="2">
    <source>
        <dbReference type="ARBA" id="ARBA00022598"/>
    </source>
</evidence>
<dbReference type="EC" id="6.3.5.7" evidence="7"/>
<dbReference type="PROSITE" id="PS00571">
    <property type="entry name" value="AMIDASES"/>
    <property type="match status" value="1"/>
</dbReference>
<dbReference type="GO" id="GO:0016740">
    <property type="term" value="F:transferase activity"/>
    <property type="evidence" value="ECO:0007669"/>
    <property type="project" value="UniProtKB-KW"/>
</dbReference>
<dbReference type="GO" id="GO:0050567">
    <property type="term" value="F:glutaminyl-tRNA synthase (glutamine-hydrolyzing) activity"/>
    <property type="evidence" value="ECO:0007669"/>
    <property type="project" value="UniProtKB-UniRule"/>
</dbReference>
<dbReference type="GO" id="GO:0030956">
    <property type="term" value="C:glutamyl-tRNA(Gln) amidotransferase complex"/>
    <property type="evidence" value="ECO:0007669"/>
    <property type="project" value="InterPro"/>
</dbReference>
<feature type="active site" description="Charge relay system" evidence="7">
    <location>
        <position position="153"/>
    </location>
</feature>
<dbReference type="PANTHER" id="PTHR11895:SF151">
    <property type="entry name" value="GLUTAMYL-TRNA(GLN) AMIDOTRANSFERASE SUBUNIT A"/>
    <property type="match status" value="1"/>
</dbReference>
<dbReference type="PANTHER" id="PTHR11895">
    <property type="entry name" value="TRANSAMIDASE"/>
    <property type="match status" value="1"/>
</dbReference>
<evidence type="ECO:0000256" key="3">
    <source>
        <dbReference type="ARBA" id="ARBA00022741"/>
    </source>
</evidence>
<evidence type="ECO:0000256" key="4">
    <source>
        <dbReference type="ARBA" id="ARBA00022840"/>
    </source>
</evidence>
<organism evidence="9 10">
    <name type="scientific">Candidatus Falkowbacteria bacterium CG11_big_fil_rev_8_21_14_0_20_39_10</name>
    <dbReference type="NCBI Taxonomy" id="1974570"/>
    <lineage>
        <taxon>Bacteria</taxon>
        <taxon>Candidatus Falkowiibacteriota</taxon>
    </lineage>
</organism>
<dbReference type="InterPro" id="IPR020556">
    <property type="entry name" value="Amidase_CS"/>
</dbReference>
<comment type="function">
    <text evidence="7">Allows the formation of correctly charged Gln-tRNA(Gln) through the transamidation of misacylated Glu-tRNA(Gln) in organisms which lack glutaminyl-tRNA synthetase. The reaction takes place in the presence of glutamine and ATP through an activated gamma-phospho-Glu-tRNA(Gln).</text>
</comment>
<evidence type="ECO:0000313" key="10">
    <source>
        <dbReference type="Proteomes" id="UP000230869"/>
    </source>
</evidence>
<dbReference type="NCBIfam" id="TIGR00132">
    <property type="entry name" value="gatA"/>
    <property type="match status" value="1"/>
</dbReference>
<evidence type="ECO:0000256" key="5">
    <source>
        <dbReference type="ARBA" id="ARBA00022917"/>
    </source>
</evidence>
<proteinExistence type="inferred from homology"/>
<dbReference type="Pfam" id="PF01425">
    <property type="entry name" value="Amidase"/>
    <property type="match status" value="1"/>
</dbReference>
<dbReference type="Gene3D" id="3.90.1300.10">
    <property type="entry name" value="Amidase signature (AS) domain"/>
    <property type="match status" value="1"/>
</dbReference>
<dbReference type="GO" id="GO:0005524">
    <property type="term" value="F:ATP binding"/>
    <property type="evidence" value="ECO:0007669"/>
    <property type="project" value="UniProtKB-KW"/>
</dbReference>
<dbReference type="AlphaFoldDB" id="A0A2M6K7X6"/>
<keyword evidence="5 7" id="KW-0648">Protein biosynthesis</keyword>
<evidence type="ECO:0000259" key="8">
    <source>
        <dbReference type="Pfam" id="PF01425"/>
    </source>
</evidence>
<sequence>MKLNQLTIKEASKLLQEKKITSVELTKACLARIKEVDGKIKACLTVCEKEALAEAKRADEMIKRGEKSELLGIPYIAKDNILTKGIRTTAASKILENYIAPFDATIIKKLKKAGAVLLAKANLDEFAHGASTENSAYGPTHNPWDLTRVAGGSSGGPAAAVAADMCIFALGTDTGGSIRCPASFCSVVGLKPTYGRSSRFGLMAMTSSTDVPGPITKTVEDAAIILKAMAGHDKNDATTPAEKVPDYCQELSSDSELSSLKIGVPEEFFQGADKGVKEAVEKAIEKLKDLGAKIIPIKLPHAKYGIPVYYIITPSEVSSNLARFDGIKYGLSVKESKDLQEVYFKSRGKGFGPEAKRRIMLGTYALSAGYFDAYYLQAQKVRTIIKNELDSELKKLDAIATPVQPGTAFKIGEQVDDPLKMYLEDLFVAPASLAGLPAISVPAGFSKGLPVGMQIIGRRFDEGMLFRIGHQFEKATKWHEKKPVV</sequence>
<gene>
    <name evidence="7" type="primary">gatA</name>
    <name evidence="9" type="ORF">COV49_04375</name>
</gene>
<accession>A0A2M6K7X6</accession>
<feature type="domain" description="Amidase" evidence="8">
    <location>
        <begin position="24"/>
        <end position="465"/>
    </location>
</feature>
<evidence type="ECO:0000256" key="1">
    <source>
        <dbReference type="ARBA" id="ARBA00008069"/>
    </source>
</evidence>
<dbReference type="GO" id="GO:0006412">
    <property type="term" value="P:translation"/>
    <property type="evidence" value="ECO:0007669"/>
    <property type="project" value="UniProtKB-UniRule"/>
</dbReference>
<dbReference type="InterPro" id="IPR000120">
    <property type="entry name" value="Amidase"/>
</dbReference>
<protein>
    <recommendedName>
        <fullName evidence="7">Glutamyl-tRNA(Gln) amidotransferase subunit A</fullName>
        <shortName evidence="7">Glu-ADT subunit A</shortName>
        <ecNumber evidence="7">6.3.5.7</ecNumber>
    </recommendedName>
</protein>
<dbReference type="SUPFAM" id="SSF75304">
    <property type="entry name" value="Amidase signature (AS) enzymes"/>
    <property type="match status" value="1"/>
</dbReference>
<feature type="active site" description="Charge relay system" evidence="7">
    <location>
        <position position="78"/>
    </location>
</feature>
<comment type="similarity">
    <text evidence="1 7">Belongs to the amidase family. GatA subfamily.</text>
</comment>
<dbReference type="InterPro" id="IPR023631">
    <property type="entry name" value="Amidase_dom"/>
</dbReference>
<evidence type="ECO:0000256" key="7">
    <source>
        <dbReference type="HAMAP-Rule" id="MF_00120"/>
    </source>
</evidence>
<dbReference type="InterPro" id="IPR004412">
    <property type="entry name" value="GatA"/>
</dbReference>
<keyword evidence="2 7" id="KW-0436">Ligase</keyword>